<sequence length="86" mass="9948">MKLKEKYRQIRKEAGACVIALVVLIVFWAIAGFGVSRLDITVYHTPLWAITGCIGTWVFSIIMVVWIVKKVFKDFDLEDEDENNER</sequence>
<keyword evidence="1" id="KW-0812">Transmembrane</keyword>
<name>A0A9D1X587_9FIRM</name>
<feature type="transmembrane region" description="Helical" evidence="1">
    <location>
        <begin position="47"/>
        <end position="68"/>
    </location>
</feature>
<keyword evidence="1" id="KW-0472">Membrane</keyword>
<comment type="caution">
    <text evidence="2">The sequence shown here is derived from an EMBL/GenBank/DDBJ whole genome shotgun (WGS) entry which is preliminary data.</text>
</comment>
<dbReference type="EMBL" id="DXEQ01000223">
    <property type="protein sequence ID" value="HIX72870.1"/>
    <property type="molecule type" value="Genomic_DNA"/>
</dbReference>
<evidence type="ECO:0000256" key="1">
    <source>
        <dbReference type="SAM" id="Phobius"/>
    </source>
</evidence>
<gene>
    <name evidence="2" type="ORF">H9849_07590</name>
</gene>
<proteinExistence type="predicted"/>
<protein>
    <submittedName>
        <fullName evidence="2">YhdT family protein</fullName>
    </submittedName>
</protein>
<evidence type="ECO:0000313" key="3">
    <source>
        <dbReference type="Proteomes" id="UP000886805"/>
    </source>
</evidence>
<keyword evidence="1" id="KW-1133">Transmembrane helix</keyword>
<dbReference type="Proteomes" id="UP000886805">
    <property type="component" value="Unassembled WGS sequence"/>
</dbReference>
<dbReference type="AlphaFoldDB" id="A0A9D1X587"/>
<dbReference type="InterPro" id="IPR010398">
    <property type="entry name" value="DUF997"/>
</dbReference>
<organism evidence="2 3">
    <name type="scientific">Candidatus Anaerobutyricum stercoripullorum</name>
    <dbReference type="NCBI Taxonomy" id="2838456"/>
    <lineage>
        <taxon>Bacteria</taxon>
        <taxon>Bacillati</taxon>
        <taxon>Bacillota</taxon>
        <taxon>Clostridia</taxon>
        <taxon>Lachnospirales</taxon>
        <taxon>Lachnospiraceae</taxon>
        <taxon>Anaerobutyricum</taxon>
    </lineage>
</organism>
<dbReference type="Pfam" id="PF06196">
    <property type="entry name" value="DUF997"/>
    <property type="match status" value="1"/>
</dbReference>
<evidence type="ECO:0000313" key="2">
    <source>
        <dbReference type="EMBL" id="HIX72870.1"/>
    </source>
</evidence>
<dbReference type="PANTHER" id="PTHR39174">
    <property type="entry name" value="INNER MEMBRANE PROTEIN-RELATED"/>
    <property type="match status" value="1"/>
</dbReference>
<feature type="transmembrane region" description="Helical" evidence="1">
    <location>
        <begin position="14"/>
        <end position="35"/>
    </location>
</feature>
<accession>A0A9D1X587</accession>
<reference evidence="2" key="2">
    <citation type="submission" date="2021-04" db="EMBL/GenBank/DDBJ databases">
        <authorList>
            <person name="Gilroy R."/>
        </authorList>
    </citation>
    <scope>NUCLEOTIDE SEQUENCE</scope>
    <source>
        <strain evidence="2">ChiSxjej3B15-1167</strain>
    </source>
</reference>
<dbReference type="PANTHER" id="PTHR39174:SF1">
    <property type="entry name" value="INNER MEMBRANE PROTEIN"/>
    <property type="match status" value="1"/>
</dbReference>
<reference evidence="2" key="1">
    <citation type="journal article" date="2021" name="PeerJ">
        <title>Extensive microbial diversity within the chicken gut microbiome revealed by metagenomics and culture.</title>
        <authorList>
            <person name="Gilroy R."/>
            <person name="Ravi A."/>
            <person name="Getino M."/>
            <person name="Pursley I."/>
            <person name="Horton D.L."/>
            <person name="Alikhan N.F."/>
            <person name="Baker D."/>
            <person name="Gharbi K."/>
            <person name="Hall N."/>
            <person name="Watson M."/>
            <person name="Adriaenssens E.M."/>
            <person name="Foster-Nyarko E."/>
            <person name="Jarju S."/>
            <person name="Secka A."/>
            <person name="Antonio M."/>
            <person name="Oren A."/>
            <person name="Chaudhuri R.R."/>
            <person name="La Ragione R."/>
            <person name="Hildebrand F."/>
            <person name="Pallen M.J."/>
        </authorList>
    </citation>
    <scope>NUCLEOTIDE SEQUENCE</scope>
    <source>
        <strain evidence="2">ChiSxjej3B15-1167</strain>
    </source>
</reference>